<dbReference type="RefSeq" id="WP_019020381.1">
    <property type="nucleotide sequence ID" value="NZ_BMXD01000016.1"/>
</dbReference>
<organism evidence="2 3">
    <name type="scientific">Modicisalibacter luteus</name>
    <dbReference type="NCBI Taxonomy" id="453962"/>
    <lineage>
        <taxon>Bacteria</taxon>
        <taxon>Pseudomonadati</taxon>
        <taxon>Pseudomonadota</taxon>
        <taxon>Gammaproteobacteria</taxon>
        <taxon>Oceanospirillales</taxon>
        <taxon>Halomonadaceae</taxon>
        <taxon>Modicisalibacter</taxon>
    </lineage>
</organism>
<feature type="transmembrane region" description="Helical" evidence="1">
    <location>
        <begin position="31"/>
        <end position="55"/>
    </location>
</feature>
<dbReference type="Proteomes" id="UP001595640">
    <property type="component" value="Unassembled WGS sequence"/>
</dbReference>
<protein>
    <submittedName>
        <fullName evidence="2">Uncharacterized protein</fullName>
    </submittedName>
</protein>
<feature type="transmembrane region" description="Helical" evidence="1">
    <location>
        <begin position="79"/>
        <end position="98"/>
    </location>
</feature>
<keyword evidence="3" id="KW-1185">Reference proteome</keyword>
<keyword evidence="1" id="KW-1133">Transmembrane helix</keyword>
<evidence type="ECO:0000256" key="1">
    <source>
        <dbReference type="SAM" id="Phobius"/>
    </source>
</evidence>
<evidence type="ECO:0000313" key="2">
    <source>
        <dbReference type="EMBL" id="MFC3290560.1"/>
    </source>
</evidence>
<dbReference type="EMBL" id="JBHRUH010000002">
    <property type="protein sequence ID" value="MFC3290560.1"/>
    <property type="molecule type" value="Genomic_DNA"/>
</dbReference>
<keyword evidence="1" id="KW-0812">Transmembrane</keyword>
<gene>
    <name evidence="2" type="ORF">ACFOEI_00565</name>
</gene>
<comment type="caution">
    <text evidence="2">The sequence shown here is derived from an EMBL/GenBank/DDBJ whole genome shotgun (WGS) entry which is preliminary data.</text>
</comment>
<keyword evidence="1" id="KW-0472">Membrane</keyword>
<proteinExistence type="predicted"/>
<sequence length="426" mass="48130">MGESSRQGEKGSAGSAWVWVKEKWRSFVRAVGGSSLAGTLVVGGSAALGGALALFPNDIRRSLLQLWRAVTDQDTTSPLWPAIFFCVSFLHVVIIAWFKEFARAAEARELRRELNEQIDDLREITRTMPPRDYLERYGEQSRKVSFEAQTVIPGITQAMERGENLEEWRDTINKAVRVVLDAILNLAMVFDAPHDSRRPVYWASIFWIKAPNDVDHGSRDAVWEHAWELSRHEDAGSFFSRSEVLLVRDVNLSTSRFTVDQKDPEPSPLLPLVLGWEEAEVPEARNLPGLALALDRSRYSWISDTRMAMPQLTEFGLSARERVGSFFSTNLEYRSLMSMRLEGVSSKDAEMMDVAVLTLHRDSPGIMRSLERADMFYHQLAPLLPRLFELCYARQTLDANAAGDLTVYTELTPVPSTKEDSDAETE</sequence>
<name>A0ABV7LW09_9GAMM</name>
<evidence type="ECO:0000313" key="3">
    <source>
        <dbReference type="Proteomes" id="UP001595640"/>
    </source>
</evidence>
<reference evidence="3" key="1">
    <citation type="journal article" date="2019" name="Int. J. Syst. Evol. Microbiol.">
        <title>The Global Catalogue of Microorganisms (GCM) 10K type strain sequencing project: providing services to taxonomists for standard genome sequencing and annotation.</title>
        <authorList>
            <consortium name="The Broad Institute Genomics Platform"/>
            <consortium name="The Broad Institute Genome Sequencing Center for Infectious Disease"/>
            <person name="Wu L."/>
            <person name="Ma J."/>
        </authorList>
    </citation>
    <scope>NUCLEOTIDE SEQUENCE [LARGE SCALE GENOMIC DNA]</scope>
    <source>
        <strain evidence="3">KCTC 12847</strain>
    </source>
</reference>
<accession>A0ABV7LW09</accession>